<feature type="region of interest" description="Disordered" evidence="12">
    <location>
        <begin position="185"/>
        <end position="231"/>
    </location>
</feature>
<dbReference type="GO" id="GO:0048477">
    <property type="term" value="P:oogenesis"/>
    <property type="evidence" value="ECO:0007669"/>
    <property type="project" value="UniProtKB-KW"/>
</dbReference>
<dbReference type="InterPro" id="IPR027377">
    <property type="entry name" value="ZAR1/RTP1-5-like_Znf-3CxxC"/>
</dbReference>
<dbReference type="Pfam" id="PF13695">
    <property type="entry name" value="Zn_ribbon_3CxxC"/>
    <property type="match status" value="1"/>
</dbReference>
<name>A0A8C5WT50_LATLA</name>
<dbReference type="GO" id="GO:0008270">
    <property type="term" value="F:zinc ion binding"/>
    <property type="evidence" value="ECO:0007669"/>
    <property type="project" value="UniProtKB-KW"/>
</dbReference>
<evidence type="ECO:0000259" key="13">
    <source>
        <dbReference type="SMART" id="SM01328"/>
    </source>
</evidence>
<dbReference type="GO" id="GO:0017148">
    <property type="term" value="P:negative regulation of translation"/>
    <property type="evidence" value="ECO:0007669"/>
    <property type="project" value="UniProtKB-ARBA"/>
</dbReference>
<evidence type="ECO:0000256" key="7">
    <source>
        <dbReference type="ARBA" id="ARBA00022833"/>
    </source>
</evidence>
<evidence type="ECO:0000256" key="3">
    <source>
        <dbReference type="ARBA" id="ARBA00022490"/>
    </source>
</evidence>
<evidence type="ECO:0000313" key="15">
    <source>
        <dbReference type="Proteomes" id="UP000694406"/>
    </source>
</evidence>
<reference evidence="14" key="1">
    <citation type="submission" date="2025-08" db="UniProtKB">
        <authorList>
            <consortium name="Ensembl"/>
        </authorList>
    </citation>
    <scope>IDENTIFICATION</scope>
</reference>
<accession>A0A8C5WT50</accession>
<dbReference type="GO" id="GO:0003729">
    <property type="term" value="F:mRNA binding"/>
    <property type="evidence" value="ECO:0007669"/>
    <property type="project" value="UniProtKB-ARBA"/>
</dbReference>
<evidence type="ECO:0000256" key="10">
    <source>
        <dbReference type="ARBA" id="ARBA00034699"/>
    </source>
</evidence>
<evidence type="ECO:0000256" key="5">
    <source>
        <dbReference type="ARBA" id="ARBA00022771"/>
    </source>
</evidence>
<keyword evidence="9" id="KW-0896">Oogenesis</keyword>
<comment type="subcellular location">
    <subcellularLocation>
        <location evidence="1">Cytoplasm</location>
        <location evidence="1">Cytoplasmic ribonucleoprotein granule</location>
    </subcellularLocation>
</comment>
<dbReference type="AlphaFoldDB" id="A0A8C5WT50"/>
<evidence type="ECO:0000256" key="8">
    <source>
        <dbReference type="ARBA" id="ARBA00022884"/>
    </source>
</evidence>
<proteinExistence type="inferred from homology"/>
<evidence type="ECO:0000256" key="6">
    <source>
        <dbReference type="ARBA" id="ARBA00022782"/>
    </source>
</evidence>
<dbReference type="GeneTree" id="ENSGT00390000012305"/>
<evidence type="ECO:0000256" key="2">
    <source>
        <dbReference type="ARBA" id="ARBA00022473"/>
    </source>
</evidence>
<protein>
    <submittedName>
        <fullName evidence="14">Zygote arrest 1 like</fullName>
    </submittedName>
</protein>
<evidence type="ECO:0000256" key="11">
    <source>
        <dbReference type="ARBA" id="ARBA00049576"/>
    </source>
</evidence>
<gene>
    <name evidence="14" type="primary">ZAR1L</name>
</gene>
<evidence type="ECO:0000256" key="12">
    <source>
        <dbReference type="SAM" id="MobiDB-lite"/>
    </source>
</evidence>
<keyword evidence="4" id="KW-0479">Metal-binding</keyword>
<dbReference type="Ensembl" id="ENSLLTT00000011480.1">
    <property type="protein sequence ID" value="ENSLLTP00000011050.1"/>
    <property type="gene ID" value="ENSLLTG00000008492.1"/>
</dbReference>
<keyword evidence="3" id="KW-0963">Cytoplasm</keyword>
<keyword evidence="6" id="KW-0221">Differentiation</keyword>
<keyword evidence="15" id="KW-1185">Reference proteome</keyword>
<keyword evidence="5" id="KW-0863">Zinc-finger</keyword>
<organism evidence="14 15">
    <name type="scientific">Laticauda laticaudata</name>
    <name type="common">Blue-ringed sea krait</name>
    <name type="synonym">Blue-lipped sea krait</name>
    <dbReference type="NCBI Taxonomy" id="8630"/>
    <lineage>
        <taxon>Eukaryota</taxon>
        <taxon>Metazoa</taxon>
        <taxon>Chordata</taxon>
        <taxon>Craniata</taxon>
        <taxon>Vertebrata</taxon>
        <taxon>Euteleostomi</taxon>
        <taxon>Lepidosauria</taxon>
        <taxon>Squamata</taxon>
        <taxon>Bifurcata</taxon>
        <taxon>Unidentata</taxon>
        <taxon>Episquamata</taxon>
        <taxon>Toxicofera</taxon>
        <taxon>Serpentes</taxon>
        <taxon>Colubroidea</taxon>
        <taxon>Elapidae</taxon>
        <taxon>Laticaudinae</taxon>
        <taxon>Laticauda</taxon>
    </lineage>
</organism>
<evidence type="ECO:0000256" key="4">
    <source>
        <dbReference type="ARBA" id="ARBA00022723"/>
    </source>
</evidence>
<feature type="compositionally biased region" description="Polar residues" evidence="12">
    <location>
        <begin position="50"/>
        <end position="67"/>
    </location>
</feature>
<dbReference type="GO" id="GO:0036464">
    <property type="term" value="C:cytoplasmic ribonucleoprotein granule"/>
    <property type="evidence" value="ECO:0007669"/>
    <property type="project" value="UniProtKB-SubCell"/>
</dbReference>
<keyword evidence="2" id="KW-0217">Developmental protein</keyword>
<sequence length="368" mass="40560">MSTNCSWGAIKAREGGSLPLNQAPCPGMERFVYPSYSVYQSYGSSFTPSHNVASRLPPNQKQPSWKQSKCGGISNPYRGLLTAPSATPPVSSPDYLDTYKRAQLKALLSHVSPGLTPRLRKANTKEVGVQVNPQADAAVQCSLGSRPLQAVRPQSPPGRLSREQPPLPGFYSPVLGRRLFVFPEAAGKPKAPPEGPASLPFNQVSEEKGTSEEKGDGGAEEKAGAEDGLPGQAVGYSAQQQVGKGGEAEEGGSRFYEGDKRTTFQFLEQKYGYFHCNDCKTRWESAYVWCISGTNKVYFKQLCRKCQKSFNPYKVEAIQCHICSKTRCSCPQKKRHIDLKRPHRQELCGRCKGKRLSCDNTYSFKYIV</sequence>
<dbReference type="PANTHER" id="PTHR31054:SF5">
    <property type="entry name" value="PROTEIN ZAR1-LIKE"/>
    <property type="match status" value="1"/>
</dbReference>
<dbReference type="InterPro" id="IPR026775">
    <property type="entry name" value="Zar1"/>
</dbReference>
<evidence type="ECO:0000256" key="9">
    <source>
        <dbReference type="ARBA" id="ARBA00022943"/>
    </source>
</evidence>
<reference evidence="14" key="2">
    <citation type="submission" date="2025-09" db="UniProtKB">
        <authorList>
            <consortium name="Ensembl"/>
        </authorList>
    </citation>
    <scope>IDENTIFICATION</scope>
</reference>
<dbReference type="Proteomes" id="UP000694406">
    <property type="component" value="Unplaced"/>
</dbReference>
<feature type="region of interest" description="Disordered" evidence="12">
    <location>
        <begin position="50"/>
        <end position="69"/>
    </location>
</feature>
<feature type="region of interest" description="Disordered" evidence="12">
    <location>
        <begin position="148"/>
        <end position="168"/>
    </location>
</feature>
<comment type="similarity">
    <text evidence="10">Belongs to the ZAR1 family.</text>
</comment>
<evidence type="ECO:0000256" key="1">
    <source>
        <dbReference type="ARBA" id="ARBA00004331"/>
    </source>
</evidence>
<evidence type="ECO:0000313" key="14">
    <source>
        <dbReference type="Ensembl" id="ENSLLTP00000011050.1"/>
    </source>
</evidence>
<dbReference type="GO" id="GO:0006412">
    <property type="term" value="P:translation"/>
    <property type="evidence" value="ECO:0007669"/>
    <property type="project" value="TreeGrafter"/>
</dbReference>
<keyword evidence="8" id="KW-0694">RNA-binding</keyword>
<comment type="function">
    <text evidence="11">mRNA-binding protein required for maternal mRNA storage, translation and degradation during oocyte maturation. Probably promotes formation of some phase-separated membraneless compartment that stores maternal mRNAs in oocytes: acts by undergoing liquid-liquid phase separation upon binding to maternal mRNAs. Binds to the 3'-UTR of maternal mRNAs, inhibiting their translation.</text>
</comment>
<dbReference type="SMART" id="SM01328">
    <property type="entry name" value="zf-3CxxC"/>
    <property type="match status" value="1"/>
</dbReference>
<feature type="compositionally biased region" description="Basic and acidic residues" evidence="12">
    <location>
        <begin position="205"/>
        <end position="225"/>
    </location>
</feature>
<keyword evidence="7" id="KW-0862">Zinc</keyword>
<dbReference type="PANTHER" id="PTHR31054">
    <property type="entry name" value="ZYGOTE ARREST PROTEIN 1-LIKE ISOFORM X1"/>
    <property type="match status" value="1"/>
</dbReference>
<feature type="domain" description="3CxxC-type" evidence="13">
    <location>
        <begin position="269"/>
        <end position="354"/>
    </location>
</feature>